<evidence type="ECO:0000313" key="3">
    <source>
        <dbReference type="Proteomes" id="UP001054945"/>
    </source>
</evidence>
<reference evidence="2 3" key="1">
    <citation type="submission" date="2021-06" db="EMBL/GenBank/DDBJ databases">
        <title>Caerostris extrusa draft genome.</title>
        <authorList>
            <person name="Kono N."/>
            <person name="Arakawa K."/>
        </authorList>
    </citation>
    <scope>NUCLEOTIDE SEQUENCE [LARGE SCALE GENOMIC DNA]</scope>
</reference>
<organism evidence="2 3">
    <name type="scientific">Caerostris extrusa</name>
    <name type="common">Bark spider</name>
    <name type="synonym">Caerostris bankana</name>
    <dbReference type="NCBI Taxonomy" id="172846"/>
    <lineage>
        <taxon>Eukaryota</taxon>
        <taxon>Metazoa</taxon>
        <taxon>Ecdysozoa</taxon>
        <taxon>Arthropoda</taxon>
        <taxon>Chelicerata</taxon>
        <taxon>Arachnida</taxon>
        <taxon>Araneae</taxon>
        <taxon>Araneomorphae</taxon>
        <taxon>Entelegynae</taxon>
        <taxon>Araneoidea</taxon>
        <taxon>Araneidae</taxon>
        <taxon>Caerostris</taxon>
    </lineage>
</organism>
<name>A0AAV4Q0U8_CAEEX</name>
<accession>A0AAV4Q0U8</accession>
<comment type="caution">
    <text evidence="2">The sequence shown here is derived from an EMBL/GenBank/DDBJ whole genome shotgun (WGS) entry which is preliminary data.</text>
</comment>
<keyword evidence="3" id="KW-1185">Reference proteome</keyword>
<dbReference type="Proteomes" id="UP001054945">
    <property type="component" value="Unassembled WGS sequence"/>
</dbReference>
<keyword evidence="1" id="KW-0812">Transmembrane</keyword>
<sequence length="90" mass="10436">MPLKCPHLISDFNLYILPWLLYMSVFLMILGSISMPMIRLKGRKKFRAGFYSTDFALSYTVGRYFDNFNAEIASVSLALDEIEQRGKENM</sequence>
<proteinExistence type="predicted"/>
<protein>
    <submittedName>
        <fullName evidence="2">Uncharacterized protein</fullName>
    </submittedName>
</protein>
<evidence type="ECO:0000313" key="2">
    <source>
        <dbReference type="EMBL" id="GIY02947.1"/>
    </source>
</evidence>
<gene>
    <name evidence="2" type="ORF">CEXT_346341</name>
</gene>
<feature type="transmembrane region" description="Helical" evidence="1">
    <location>
        <begin position="16"/>
        <end position="38"/>
    </location>
</feature>
<dbReference type="AlphaFoldDB" id="A0AAV4Q0U8"/>
<dbReference type="EMBL" id="BPLR01005522">
    <property type="protein sequence ID" value="GIY02947.1"/>
    <property type="molecule type" value="Genomic_DNA"/>
</dbReference>
<keyword evidence="1" id="KW-0472">Membrane</keyword>
<evidence type="ECO:0000256" key="1">
    <source>
        <dbReference type="SAM" id="Phobius"/>
    </source>
</evidence>
<keyword evidence="1" id="KW-1133">Transmembrane helix</keyword>